<evidence type="ECO:0000313" key="2">
    <source>
        <dbReference type="EMBL" id="RAK59257.1"/>
    </source>
</evidence>
<gene>
    <name evidence="2" type="ORF">DJ021_05295</name>
</gene>
<evidence type="ECO:0000256" key="1">
    <source>
        <dbReference type="SAM" id="MobiDB-lite"/>
    </source>
</evidence>
<dbReference type="AlphaFoldDB" id="A0A328AXC2"/>
<comment type="caution">
    <text evidence="2">The sequence shown here is derived from an EMBL/GenBank/DDBJ whole genome shotgun (WGS) entry which is preliminary data.</text>
</comment>
<accession>A0A328AXC2</accession>
<dbReference type="Proteomes" id="UP000249842">
    <property type="component" value="Unassembled WGS sequence"/>
</dbReference>
<feature type="region of interest" description="Disordered" evidence="1">
    <location>
        <begin position="1"/>
        <end position="98"/>
    </location>
</feature>
<feature type="compositionally biased region" description="Basic and acidic residues" evidence="1">
    <location>
        <begin position="16"/>
        <end position="29"/>
    </location>
</feature>
<dbReference type="RefSeq" id="WP_111456550.1">
    <property type="nucleotide sequence ID" value="NZ_QFYP01000001.1"/>
</dbReference>
<sequence length="98" mass="10151">MADEREGQGLPAGHPATEDKVQTRGREANAARPLNAAEDKGGAERYPSVSQTDSVERRSFDPAADAPTPRQGAGDGSIPVSKTEAQLGPGGDPVEGKR</sequence>
<dbReference type="EMBL" id="QFYP01000001">
    <property type="protein sequence ID" value="RAK59257.1"/>
    <property type="molecule type" value="Genomic_DNA"/>
</dbReference>
<proteinExistence type="predicted"/>
<feature type="compositionally biased region" description="Gly residues" evidence="1">
    <location>
        <begin position="88"/>
        <end position="98"/>
    </location>
</feature>
<keyword evidence="3" id="KW-1185">Reference proteome</keyword>
<evidence type="ECO:0000313" key="3">
    <source>
        <dbReference type="Proteomes" id="UP000249842"/>
    </source>
</evidence>
<name>A0A328AXC2_9CAUL</name>
<dbReference type="OrthoDB" id="7210873at2"/>
<protein>
    <submittedName>
        <fullName evidence="2">Uncharacterized protein</fullName>
    </submittedName>
</protein>
<organism evidence="2 3">
    <name type="scientific">Phenylobacterium hankyongense</name>
    <dbReference type="NCBI Taxonomy" id="1813876"/>
    <lineage>
        <taxon>Bacteria</taxon>
        <taxon>Pseudomonadati</taxon>
        <taxon>Pseudomonadota</taxon>
        <taxon>Alphaproteobacteria</taxon>
        <taxon>Caulobacterales</taxon>
        <taxon>Caulobacteraceae</taxon>
        <taxon>Phenylobacterium</taxon>
    </lineage>
</organism>
<reference evidence="3" key="1">
    <citation type="submission" date="2018-05" db="EMBL/GenBank/DDBJ databases">
        <authorList>
            <person name="Li X."/>
        </authorList>
    </citation>
    <scope>NUCLEOTIDE SEQUENCE [LARGE SCALE GENOMIC DNA]</scope>
    <source>
        <strain evidence="3">HKS-05</strain>
    </source>
</reference>